<protein>
    <submittedName>
        <fullName evidence="1">Uncharacterized protein</fullName>
    </submittedName>
</protein>
<dbReference type="Gene3D" id="3.40.50.300">
    <property type="entry name" value="P-loop containing nucleotide triphosphate hydrolases"/>
    <property type="match status" value="1"/>
</dbReference>
<keyword evidence="2" id="KW-1185">Reference proteome</keyword>
<sequence length="251" mass="28342">MHLLVKPPLQEGTIKEEKISIVSEYREIGRLLKASKEVEDVVKSLEDVRNSVEDPMLENSSGTGKSQMAFNLEANGAFEVFYMPCTTSNDSRQRVYEPFKSRQLAFVSCMKNDIDSLDTTNDDRSDDRQLKHLNSSEFEGSVSDFDGTDKKPLSVYAFIIAALSGAGTCIGNAVRQDVAAARDQRIRDKKQPMLFFLDEFPRLREDNRTLVRSILNVFRSLRLPLILSATNGTARKLFTGSDYSRVSRVPW</sequence>
<dbReference type="InterPro" id="IPR027417">
    <property type="entry name" value="P-loop_NTPase"/>
</dbReference>
<name>A0AAD9G5U1_9STRA</name>
<dbReference type="EMBL" id="JASMQC010000030">
    <property type="protein sequence ID" value="KAK1932309.1"/>
    <property type="molecule type" value="Genomic_DNA"/>
</dbReference>
<organism evidence="1 2">
    <name type="scientific">Phytophthora citrophthora</name>
    <dbReference type="NCBI Taxonomy" id="4793"/>
    <lineage>
        <taxon>Eukaryota</taxon>
        <taxon>Sar</taxon>
        <taxon>Stramenopiles</taxon>
        <taxon>Oomycota</taxon>
        <taxon>Peronosporomycetes</taxon>
        <taxon>Peronosporales</taxon>
        <taxon>Peronosporaceae</taxon>
        <taxon>Phytophthora</taxon>
    </lineage>
</organism>
<dbReference type="AlphaFoldDB" id="A0AAD9G5U1"/>
<accession>A0AAD9G5U1</accession>
<proteinExistence type="predicted"/>
<dbReference type="Proteomes" id="UP001259832">
    <property type="component" value="Unassembled WGS sequence"/>
</dbReference>
<reference evidence="1" key="1">
    <citation type="submission" date="2023-08" db="EMBL/GenBank/DDBJ databases">
        <title>Reference Genome Resource for the Citrus Pathogen Phytophthora citrophthora.</title>
        <authorList>
            <person name="Moller H."/>
            <person name="Coetzee B."/>
            <person name="Rose L.J."/>
            <person name="Van Niekerk J.M."/>
        </authorList>
    </citation>
    <scope>NUCLEOTIDE SEQUENCE</scope>
    <source>
        <strain evidence="1">STE-U-9442</strain>
    </source>
</reference>
<evidence type="ECO:0000313" key="2">
    <source>
        <dbReference type="Proteomes" id="UP001259832"/>
    </source>
</evidence>
<evidence type="ECO:0000313" key="1">
    <source>
        <dbReference type="EMBL" id="KAK1932309.1"/>
    </source>
</evidence>
<gene>
    <name evidence="1" type="ORF">P3T76_012303</name>
</gene>
<comment type="caution">
    <text evidence="1">The sequence shown here is derived from an EMBL/GenBank/DDBJ whole genome shotgun (WGS) entry which is preliminary data.</text>
</comment>